<dbReference type="PROSITE" id="PS01095">
    <property type="entry name" value="GH18_1"/>
    <property type="match status" value="1"/>
</dbReference>
<comment type="similarity">
    <text evidence="3">Belongs to the glycosyl hydrolase 18 family. Chitinase class V subfamily.</text>
</comment>
<evidence type="ECO:0000313" key="15">
    <source>
        <dbReference type="EMBL" id="KEY71129.1"/>
    </source>
</evidence>
<dbReference type="InterPro" id="IPR029070">
    <property type="entry name" value="Chitinase_insertion_sf"/>
</dbReference>
<evidence type="ECO:0000256" key="1">
    <source>
        <dbReference type="ARBA" id="ARBA00000822"/>
    </source>
</evidence>
<dbReference type="SUPFAM" id="SSF54556">
    <property type="entry name" value="Chitinase insertion domain"/>
    <property type="match status" value="1"/>
</dbReference>
<dbReference type="PROSITE" id="PS51910">
    <property type="entry name" value="GH18_2"/>
    <property type="match status" value="1"/>
</dbReference>
<reference evidence="15 16" key="1">
    <citation type="journal article" date="2014" name="BMC Genomics">
        <title>Comparative genome sequencing reveals chemotype-specific gene clusters in the toxigenic black mold Stachybotrys.</title>
        <authorList>
            <person name="Semeiks J."/>
            <person name="Borek D."/>
            <person name="Otwinowski Z."/>
            <person name="Grishin N.V."/>
        </authorList>
    </citation>
    <scope>NUCLEOTIDE SEQUENCE [LARGE SCALE GENOMIC DNA]</scope>
    <source>
        <strain evidence="16">CBS 109288 / IBT 7711</strain>
    </source>
</reference>
<evidence type="ECO:0000256" key="7">
    <source>
        <dbReference type="ARBA" id="ARBA00022801"/>
    </source>
</evidence>
<dbReference type="GO" id="GO:0006032">
    <property type="term" value="P:chitin catabolic process"/>
    <property type="evidence" value="ECO:0007669"/>
    <property type="project" value="UniProtKB-KW"/>
</dbReference>
<dbReference type="EMBL" id="KL648363">
    <property type="protein sequence ID" value="KEY71129.1"/>
    <property type="molecule type" value="Genomic_DNA"/>
</dbReference>
<comment type="subcellular location">
    <subcellularLocation>
        <location evidence="2">Secreted</location>
    </subcellularLocation>
</comment>
<name>A0A084B0Q0_STACB</name>
<dbReference type="GO" id="GO:0000272">
    <property type="term" value="P:polysaccharide catabolic process"/>
    <property type="evidence" value="ECO:0007669"/>
    <property type="project" value="UniProtKB-KW"/>
</dbReference>
<accession>A0A084B0Q0</accession>
<dbReference type="InterPro" id="IPR011583">
    <property type="entry name" value="Chitinase_II/V-like_cat"/>
</dbReference>
<protein>
    <recommendedName>
        <fullName evidence="4">chitinase</fullName>
        <ecNumber evidence="4">3.2.1.14</ecNumber>
    </recommendedName>
</protein>
<evidence type="ECO:0000259" key="14">
    <source>
        <dbReference type="PROSITE" id="PS51910"/>
    </source>
</evidence>
<evidence type="ECO:0000256" key="12">
    <source>
        <dbReference type="RuleBase" id="RU000489"/>
    </source>
</evidence>
<evidence type="ECO:0000256" key="2">
    <source>
        <dbReference type="ARBA" id="ARBA00004613"/>
    </source>
</evidence>
<dbReference type="GO" id="GO:0005576">
    <property type="term" value="C:extracellular region"/>
    <property type="evidence" value="ECO:0007669"/>
    <property type="project" value="UniProtKB-SubCell"/>
</dbReference>
<dbReference type="Gene3D" id="3.20.20.80">
    <property type="entry name" value="Glycosidases"/>
    <property type="match status" value="1"/>
</dbReference>
<evidence type="ECO:0000256" key="3">
    <source>
        <dbReference type="ARBA" id="ARBA00008682"/>
    </source>
</evidence>
<dbReference type="PANTHER" id="PTHR11177">
    <property type="entry name" value="CHITINASE"/>
    <property type="match status" value="1"/>
</dbReference>
<dbReference type="PANTHER" id="PTHR11177:SF384">
    <property type="entry name" value="CHITINASE"/>
    <property type="match status" value="1"/>
</dbReference>
<keyword evidence="11" id="KW-0624">Polysaccharide degradation</keyword>
<proteinExistence type="inferred from homology"/>
<dbReference type="InterPro" id="IPR001579">
    <property type="entry name" value="Glyco_hydro_18_chit_AS"/>
</dbReference>
<dbReference type="GO" id="GO:0008843">
    <property type="term" value="F:endochitinase activity"/>
    <property type="evidence" value="ECO:0007669"/>
    <property type="project" value="UniProtKB-EC"/>
</dbReference>
<evidence type="ECO:0000256" key="8">
    <source>
        <dbReference type="ARBA" id="ARBA00023024"/>
    </source>
</evidence>
<dbReference type="InterPro" id="IPR001223">
    <property type="entry name" value="Glyco_hydro18_cat"/>
</dbReference>
<dbReference type="EC" id="3.2.1.14" evidence="4"/>
<keyword evidence="9" id="KW-0119">Carbohydrate metabolism</keyword>
<organism evidence="15 16">
    <name type="scientific">Stachybotrys chartarum (strain CBS 109288 / IBT 7711)</name>
    <name type="common">Toxic black mold</name>
    <name type="synonym">Stilbospora chartarum</name>
    <dbReference type="NCBI Taxonomy" id="1280523"/>
    <lineage>
        <taxon>Eukaryota</taxon>
        <taxon>Fungi</taxon>
        <taxon>Dikarya</taxon>
        <taxon>Ascomycota</taxon>
        <taxon>Pezizomycotina</taxon>
        <taxon>Sordariomycetes</taxon>
        <taxon>Hypocreomycetidae</taxon>
        <taxon>Hypocreales</taxon>
        <taxon>Stachybotryaceae</taxon>
        <taxon>Stachybotrys</taxon>
    </lineage>
</organism>
<keyword evidence="16" id="KW-1185">Reference proteome</keyword>
<evidence type="ECO:0000256" key="4">
    <source>
        <dbReference type="ARBA" id="ARBA00012729"/>
    </source>
</evidence>
<feature type="signal peptide" evidence="13">
    <location>
        <begin position="1"/>
        <end position="18"/>
    </location>
</feature>
<evidence type="ECO:0000313" key="16">
    <source>
        <dbReference type="Proteomes" id="UP000028045"/>
    </source>
</evidence>
<evidence type="ECO:0000256" key="9">
    <source>
        <dbReference type="ARBA" id="ARBA00023277"/>
    </source>
</evidence>
<feature type="domain" description="GH18" evidence="14">
    <location>
        <begin position="109"/>
        <end position="477"/>
    </location>
</feature>
<sequence length="499" mass="55067">MINPLVSVLPLLLQITYAVPLALPRASGTSAEHLASPGFLGIASPANRIPGDGHQWSPASRSDNQPVDAAHFYAKANTSITLSQTAYTSTSVTSSGLPTPTAEARTILHRNVIYFTNWGVYRSHYTAPDVPVDKVTHLVYAFADLDVDGQIKSSDEYSDLQMLYTDASNPHGTSGGNEAHGSVEQLLRLKRENRHLKTLLSIGGWTYSKQGKFQPATKNDESRQRFAASAVQHLADWGFDGLDVDWEYPESTEEAEEYVLLLKACREALDEYAAKHNQDYHYLLTVAASAGPNIYQVHKLAEMDAYVDAWHVMTYDFAGSWDKTTGHQANIYPIPGNPDATKFSADRAISDYMAAGIFAHKLTLGLPLYGRSFTNAEGLGGDYEGVGQGTTEHGVWTYRDLPRPGSESFFDQHAIATWSYNAHTKELVSYDDPRSARAKADYIKKNRLGGAFFWEASGDKMGDDSLVQILADEMVSLDMSDNMLDYPDSPYDNIRKRGP</sequence>
<keyword evidence="5" id="KW-0964">Secreted</keyword>
<comment type="catalytic activity">
    <reaction evidence="1">
        <text>Random endo-hydrolysis of N-acetyl-beta-D-glucosaminide (1-&gt;4)-beta-linkages in chitin and chitodextrins.</text>
        <dbReference type="EC" id="3.2.1.14"/>
    </reaction>
</comment>
<dbReference type="HOGENOM" id="CLU_002833_1_3_1"/>
<dbReference type="Pfam" id="PF00704">
    <property type="entry name" value="Glyco_hydro_18"/>
    <property type="match status" value="1"/>
</dbReference>
<dbReference type="SMART" id="SM00636">
    <property type="entry name" value="Glyco_18"/>
    <property type="match status" value="1"/>
</dbReference>
<dbReference type="InterPro" id="IPR017853">
    <property type="entry name" value="GH"/>
</dbReference>
<dbReference type="FunFam" id="3.20.20.80:FF:000075">
    <property type="entry name" value="Sporulation-specific chitinase"/>
    <property type="match status" value="1"/>
</dbReference>
<dbReference type="CDD" id="cd06548">
    <property type="entry name" value="GH18_chitinase"/>
    <property type="match status" value="1"/>
</dbReference>
<evidence type="ECO:0000256" key="6">
    <source>
        <dbReference type="ARBA" id="ARBA00022729"/>
    </source>
</evidence>
<dbReference type="SUPFAM" id="SSF51445">
    <property type="entry name" value="(Trans)glycosidases"/>
    <property type="match status" value="1"/>
</dbReference>
<keyword evidence="7 12" id="KW-0378">Hydrolase</keyword>
<dbReference type="OrthoDB" id="76388at2759"/>
<evidence type="ECO:0000256" key="11">
    <source>
        <dbReference type="ARBA" id="ARBA00023326"/>
    </source>
</evidence>
<feature type="chain" id="PRO_5001771477" description="chitinase" evidence="13">
    <location>
        <begin position="19"/>
        <end position="499"/>
    </location>
</feature>
<dbReference type="Proteomes" id="UP000028045">
    <property type="component" value="Unassembled WGS sequence"/>
</dbReference>
<dbReference type="AlphaFoldDB" id="A0A084B0Q0"/>
<evidence type="ECO:0000256" key="5">
    <source>
        <dbReference type="ARBA" id="ARBA00022525"/>
    </source>
</evidence>
<dbReference type="InterPro" id="IPR050314">
    <property type="entry name" value="Glycosyl_Hydrlase_18"/>
</dbReference>
<keyword evidence="6 13" id="KW-0732">Signal</keyword>
<gene>
    <name evidence="15" type="ORF">S7711_00951</name>
</gene>
<evidence type="ECO:0000256" key="13">
    <source>
        <dbReference type="SAM" id="SignalP"/>
    </source>
</evidence>
<dbReference type="GO" id="GO:0008061">
    <property type="term" value="F:chitin binding"/>
    <property type="evidence" value="ECO:0007669"/>
    <property type="project" value="InterPro"/>
</dbReference>
<dbReference type="FunFam" id="3.10.50.10:FF:000005">
    <property type="entry name" value="Endochitinase B1"/>
    <property type="match status" value="1"/>
</dbReference>
<evidence type="ECO:0000256" key="10">
    <source>
        <dbReference type="ARBA" id="ARBA00023295"/>
    </source>
</evidence>
<dbReference type="Gene3D" id="3.10.50.10">
    <property type="match status" value="1"/>
</dbReference>
<keyword evidence="10 12" id="KW-0326">Glycosidase</keyword>
<keyword evidence="8" id="KW-0146">Chitin degradation</keyword>